<feature type="domain" description="AIG1-type G" evidence="5">
    <location>
        <begin position="423"/>
        <end position="613"/>
    </location>
</feature>
<dbReference type="PANTHER" id="PTHR10903">
    <property type="entry name" value="GTPASE, IMAP FAMILY MEMBER-RELATED"/>
    <property type="match status" value="1"/>
</dbReference>
<reference evidence="6" key="2">
    <citation type="submission" date="2025-08" db="UniProtKB">
        <authorList>
            <consortium name="Ensembl"/>
        </authorList>
    </citation>
    <scope>IDENTIFICATION</scope>
</reference>
<proteinExistence type="inferred from homology"/>
<dbReference type="Gene3D" id="3.40.50.300">
    <property type="entry name" value="P-loop containing nucleotide triphosphate hydrolases"/>
    <property type="match status" value="4"/>
</dbReference>
<dbReference type="FunFam" id="3.40.50.300:FF:000366">
    <property type="entry name" value="GTPase, IMAP family member 2"/>
    <property type="match status" value="1"/>
</dbReference>
<feature type="region of interest" description="Disordered" evidence="4">
    <location>
        <begin position="1129"/>
        <end position="1148"/>
    </location>
</feature>
<dbReference type="SUPFAM" id="SSF52540">
    <property type="entry name" value="P-loop containing nucleoside triphosphate hydrolases"/>
    <property type="match status" value="3"/>
</dbReference>
<reference evidence="7" key="1">
    <citation type="submission" date="2020-03" db="EMBL/GenBank/DDBJ databases">
        <title>Evolution of repeat sequences and sex chromosomes of tilapia species revealed by chromosome-level genomes.</title>
        <authorList>
            <person name="Xu L."/>
            <person name="Tao W."/>
            <person name="Wang D."/>
            <person name="Zhou Q."/>
        </authorList>
    </citation>
    <scope>NUCLEOTIDE SEQUENCE [LARGE SCALE GENOMIC DNA]</scope>
    <source>
        <strain evidence="7">Israel</strain>
    </source>
</reference>
<dbReference type="Pfam" id="PF04548">
    <property type="entry name" value="AIG1"/>
    <property type="match status" value="4"/>
</dbReference>
<keyword evidence="2" id="KW-0547">Nucleotide-binding</keyword>
<dbReference type="GeneID" id="116318480"/>
<feature type="region of interest" description="Disordered" evidence="4">
    <location>
        <begin position="908"/>
        <end position="939"/>
    </location>
</feature>
<comment type="similarity">
    <text evidence="1">Belongs to the TRAFAC class TrmE-Era-EngA-EngB-Septin-like GTPase superfamily. AIG1/Toc34/Toc159-like paraseptin GTPase family. IAN subfamily.</text>
</comment>
<dbReference type="InterPro" id="IPR045058">
    <property type="entry name" value="GIMA/IAN/Toc"/>
</dbReference>
<dbReference type="Proteomes" id="UP000472276">
    <property type="component" value="Unassembled WGS sequence"/>
</dbReference>
<dbReference type="InterPro" id="IPR006703">
    <property type="entry name" value="G_AIG1"/>
</dbReference>
<feature type="region of interest" description="Disordered" evidence="4">
    <location>
        <begin position="857"/>
        <end position="877"/>
    </location>
</feature>
<evidence type="ECO:0000256" key="4">
    <source>
        <dbReference type="SAM" id="MobiDB-lite"/>
    </source>
</evidence>
<protein>
    <recommendedName>
        <fullName evidence="5">AIG1-type G domain-containing protein</fullName>
    </recommendedName>
</protein>
<organism evidence="6 7">
    <name type="scientific">Oreochromis aureus</name>
    <name type="common">Israeli tilapia</name>
    <name type="synonym">Chromis aureus</name>
    <dbReference type="NCBI Taxonomy" id="47969"/>
    <lineage>
        <taxon>Eukaryota</taxon>
        <taxon>Metazoa</taxon>
        <taxon>Chordata</taxon>
        <taxon>Craniata</taxon>
        <taxon>Vertebrata</taxon>
        <taxon>Euteleostomi</taxon>
        <taxon>Actinopterygii</taxon>
        <taxon>Neopterygii</taxon>
        <taxon>Teleostei</taxon>
        <taxon>Neoteleostei</taxon>
        <taxon>Acanthomorphata</taxon>
        <taxon>Ovalentaria</taxon>
        <taxon>Cichlomorphae</taxon>
        <taxon>Cichliformes</taxon>
        <taxon>Cichlidae</taxon>
        <taxon>African cichlids</taxon>
        <taxon>Pseudocrenilabrinae</taxon>
        <taxon>Oreochromini</taxon>
        <taxon>Oreochromis</taxon>
    </lineage>
</organism>
<feature type="region of interest" description="Disordered" evidence="4">
    <location>
        <begin position="1033"/>
        <end position="1059"/>
    </location>
</feature>
<dbReference type="GO" id="GO:0005525">
    <property type="term" value="F:GTP binding"/>
    <property type="evidence" value="ECO:0007669"/>
    <property type="project" value="UniProtKB-KW"/>
</dbReference>
<dbReference type="CDD" id="cd01852">
    <property type="entry name" value="AIG1"/>
    <property type="match status" value="1"/>
</dbReference>
<evidence type="ECO:0000256" key="1">
    <source>
        <dbReference type="ARBA" id="ARBA00008535"/>
    </source>
</evidence>
<feature type="region of interest" description="Disordered" evidence="4">
    <location>
        <begin position="1100"/>
        <end position="1121"/>
    </location>
</feature>
<evidence type="ECO:0000259" key="5">
    <source>
        <dbReference type="PROSITE" id="PS51720"/>
    </source>
</evidence>
<dbReference type="AlphaFoldDB" id="A0AAZ1XH22"/>
<dbReference type="KEGG" id="oau:116318480"/>
<sequence length="1148" mass="133949">MAAAFGPQDTFSRRRRNSIEFLPPRMSELRAVLLGNSWSERSSVGNFILREDKFNPVEELDRCVRVSGQIQGKEIVLINTPDLLHPNISEDKIKEHVETCVSLSDPGPHVFLLILQPEDFTEHQKTRLCRVLNFFSDHSFGHSLVLISPPRERRPGLRHSVVYHTPIQEMIRRCKNKSLQLENLNIWELLGNIKCIVEMNNGKHVICQHTSAEQRKAPVTLNYPQPVGRRLCILLCGGNSAKKTGLCNFIVKKNYDFSGFSPDRQVFHGEWRGKPLTVVKTPDFLNPSLTTVREKMKSCVSLCPPGPNVLLLMVKPSDFTVQSRKTLSLTLSVFNGDAFKHSMVIITDDEEINVSVNSLLRNCDGRHYNMFENDHRQLMEKIEDIVNENKGNFLTVTKETIRPKSEHIKPPEDIRRSQSELIKPSLNLVLCGRRGAGKTSATKAILGQTELHSVSNSSECVKHQGEVCGRWVSLVELPALYGKPQEAVMEESLRCISLCDPEGVHAFILVLPVAHLTDEDKGELETIQNTFSSRVNDFTMILFTVDSDPTDPAVGNFVRQDKDIQKLCQTQRERYVVLNIKEKRMIAKLLHEVDKMKAKGSKCFTKDMFTKAQMEKVTRLKAELQEVKRSSVASSDDANQTDQSIRMVLLGKTGNGKSATANTILGKKVFLSKASQFSVTRECQKAAGEIDGCPVVVVDTPGLFDTTLSSYEVRQELLNCISMLSPGPHVFLLVLQIGRFTDEEKEAVKNIKEIFGKKSGNFIIVTFTRGDELEDTSIESYTEDECSDFVKALIKDCGGRCHVFNNKDPKNRRQVTDLLKKIEAMLNDNYGRYYTTEMFQEAEAAIQKKVERLLKQKDEDMMREREELKRKHEEEMQKIKREMEEQISKFESEKEENMKQLKQMEERINQEREEREREQKIREDEERKKKEQEETQRQQWKLKLETLEKQIESESKEELIRELEQNREEMRREREAWETERKEWWDNRYQESIQRREAEDKKIKKLTEKYEKEKEDYHKRIKDDCVRIEQEERKRKELEKDHKEKMKQMKQKYEDEARNQAEELNDFKEKYTSDFESLIEKYNEEIRDLKETYKMLMQKHEKHKHEYSHLHKVSSDKEERLKKELEEMQKKHEEEMNQYKQKHKCIIA</sequence>
<dbReference type="PANTHER" id="PTHR10903:SF170">
    <property type="entry name" value="GTPASE IMAP FAMILY MEMBER 7"/>
    <property type="match status" value="1"/>
</dbReference>
<reference evidence="6" key="3">
    <citation type="submission" date="2025-09" db="UniProtKB">
        <authorList>
            <consortium name="Ensembl"/>
        </authorList>
    </citation>
    <scope>IDENTIFICATION</scope>
</reference>
<evidence type="ECO:0000313" key="6">
    <source>
        <dbReference type="Ensembl" id="ENSOABP00000067486.1"/>
    </source>
</evidence>
<dbReference type="InterPro" id="IPR027417">
    <property type="entry name" value="P-loop_NTPase"/>
</dbReference>
<feature type="domain" description="AIG1-type G" evidence="5">
    <location>
        <begin position="642"/>
        <end position="843"/>
    </location>
</feature>
<evidence type="ECO:0000256" key="3">
    <source>
        <dbReference type="ARBA" id="ARBA00023134"/>
    </source>
</evidence>
<gene>
    <name evidence="6" type="primary">LOC116318480</name>
</gene>
<feature type="compositionally biased region" description="Basic and acidic residues" evidence="4">
    <location>
        <begin position="1107"/>
        <end position="1121"/>
    </location>
</feature>
<dbReference type="PROSITE" id="PS51720">
    <property type="entry name" value="G_AIG1"/>
    <property type="match status" value="2"/>
</dbReference>
<accession>A0AAZ1XH22</accession>
<evidence type="ECO:0000256" key="2">
    <source>
        <dbReference type="ARBA" id="ARBA00022741"/>
    </source>
</evidence>
<evidence type="ECO:0000313" key="7">
    <source>
        <dbReference type="Proteomes" id="UP000472276"/>
    </source>
</evidence>
<keyword evidence="7" id="KW-1185">Reference proteome</keyword>
<name>A0AAZ1XH22_OREAU</name>
<dbReference type="RefSeq" id="XP_039464298.1">
    <property type="nucleotide sequence ID" value="XM_039608364.1"/>
</dbReference>
<dbReference type="Ensembl" id="ENSOABT00000082413.1">
    <property type="protein sequence ID" value="ENSOABP00000067486.1"/>
    <property type="gene ID" value="ENSOABG00000033919.1"/>
</dbReference>
<keyword evidence="3" id="KW-0342">GTP-binding</keyword>